<accession>A0A2H6LR23</accession>
<dbReference type="RefSeq" id="WP_103127005.1">
    <property type="nucleotide sequence ID" value="NZ_DF978456.1"/>
</dbReference>
<gene>
    <name evidence="1" type="ORF">NCWK1_5463</name>
</gene>
<protein>
    <submittedName>
        <fullName evidence="1">Uncharacterized protein</fullName>
    </submittedName>
</protein>
<dbReference type="AlphaFoldDB" id="A0A2H6LR23"/>
<dbReference type="Proteomes" id="UP000236527">
    <property type="component" value="Unassembled WGS sequence"/>
</dbReference>
<organism evidence="1 2">
    <name type="scientific">Nostoc cycadae WK-1</name>
    <dbReference type="NCBI Taxonomy" id="1861711"/>
    <lineage>
        <taxon>Bacteria</taxon>
        <taxon>Bacillati</taxon>
        <taxon>Cyanobacteriota</taxon>
        <taxon>Cyanophyceae</taxon>
        <taxon>Nostocales</taxon>
        <taxon>Nostocaceae</taxon>
        <taxon>Nostoc</taxon>
    </lineage>
</organism>
<evidence type="ECO:0000313" key="1">
    <source>
        <dbReference type="EMBL" id="GBE95675.1"/>
    </source>
</evidence>
<evidence type="ECO:0000313" key="2">
    <source>
        <dbReference type="Proteomes" id="UP000236527"/>
    </source>
</evidence>
<keyword evidence="2" id="KW-1185">Reference proteome</keyword>
<proteinExistence type="predicted"/>
<reference evidence="2" key="1">
    <citation type="journal article" date="2018" name="Genome Announc.">
        <title>Draft Genome Sequence of the Nitrogen-Fixing and Hormogonia-Inducing Cyanobacterium Nostoc cycadae Strain WK-1, Isolated from the Coralloid Roots of Cycas revoluta.</title>
        <authorList>
            <person name="Kanesaki Y."/>
            <person name="Hirose M."/>
            <person name="Hirose Y."/>
            <person name="Fujisawa T."/>
            <person name="Nakamura Y."/>
            <person name="Watanabe S."/>
            <person name="Matsunaga S."/>
            <person name="Uchida H."/>
            <person name="Murakami A."/>
        </authorList>
    </citation>
    <scope>NUCLEOTIDE SEQUENCE [LARGE SCALE GENOMIC DNA]</scope>
    <source>
        <strain evidence="2">WK-1</strain>
    </source>
</reference>
<comment type="caution">
    <text evidence="1">The sequence shown here is derived from an EMBL/GenBank/DDBJ whole genome shotgun (WGS) entry which is preliminary data.</text>
</comment>
<name>A0A2H6LR23_9NOSO</name>
<dbReference type="EMBL" id="BDGE01000116">
    <property type="protein sequence ID" value="GBE95675.1"/>
    <property type="molecule type" value="Genomic_DNA"/>
</dbReference>
<sequence>MSKNTIPTRIQSRLNRRNIKVSLGEIKDALIKTAVDADNPTFDEIDSITQYFIDQNAKPIVYDIDENQTIVHDLDADNEAIAPVQIDEELPIEDIEQPKSEIIRSTAQSLGITLDTAQIAEIASNLNSSSDEFHDSLDEIKSAIVAFVRYKASLNSQKISDVVDYVNEVVSQEFDGNSRQLTQGLQSINQNMQQQSLDFKRNVKTAIAAFKVPAAG</sequence>